<feature type="domain" description="DUF4332" evidence="3">
    <location>
        <begin position="675"/>
        <end position="798"/>
    </location>
</feature>
<dbReference type="HOGENOM" id="CLU_027860_0_0_5"/>
<evidence type="ECO:0000313" key="5">
    <source>
        <dbReference type="Proteomes" id="UP000002745"/>
    </source>
</evidence>
<feature type="region of interest" description="Disordered" evidence="1">
    <location>
        <begin position="628"/>
        <end position="678"/>
    </location>
</feature>
<dbReference type="Pfam" id="PF14229">
    <property type="entry name" value="DUF4332"/>
    <property type="match status" value="1"/>
</dbReference>
<dbReference type="InterPro" id="IPR029002">
    <property type="entry name" value="PLPC/GPLD1"/>
</dbReference>
<dbReference type="AlphaFoldDB" id="C6XNN9"/>
<dbReference type="OrthoDB" id="268732at2"/>
<proteinExistence type="predicted"/>
<feature type="compositionally biased region" description="Basic and acidic residues" evidence="1">
    <location>
        <begin position="562"/>
        <end position="584"/>
    </location>
</feature>
<dbReference type="STRING" id="582402.Hbal_0590"/>
<dbReference type="GO" id="GO:0016788">
    <property type="term" value="F:hydrolase activity, acting on ester bonds"/>
    <property type="evidence" value="ECO:0007669"/>
    <property type="project" value="InterPro"/>
</dbReference>
<dbReference type="InterPro" id="IPR008947">
    <property type="entry name" value="PLipase_C/P1_nuclease_dom_sf"/>
</dbReference>
<accession>C6XNN9</accession>
<feature type="compositionally biased region" description="Acidic residues" evidence="1">
    <location>
        <begin position="628"/>
        <end position="653"/>
    </location>
</feature>
<dbReference type="SUPFAM" id="SSF48537">
    <property type="entry name" value="Phospholipase C/P1 nuclease"/>
    <property type="match status" value="1"/>
</dbReference>
<dbReference type="eggNOG" id="COG0389">
    <property type="taxonomic scope" value="Bacteria"/>
</dbReference>
<gene>
    <name evidence="4" type="ordered locus">Hbal_0590</name>
</gene>
<evidence type="ECO:0000313" key="4">
    <source>
        <dbReference type="EMBL" id="ACT58292.1"/>
    </source>
</evidence>
<feature type="compositionally biased region" description="Basic and acidic residues" evidence="1">
    <location>
        <begin position="525"/>
        <end position="536"/>
    </location>
</feature>
<feature type="compositionally biased region" description="Basic and acidic residues" evidence="1">
    <location>
        <begin position="449"/>
        <end position="467"/>
    </location>
</feature>
<keyword evidence="5" id="KW-1185">Reference proteome</keyword>
<organism evidence="4 5">
    <name type="scientific">Hirschia baltica (strain ATCC 49814 / DSM 5838 / IFAM 1418)</name>
    <dbReference type="NCBI Taxonomy" id="582402"/>
    <lineage>
        <taxon>Bacteria</taxon>
        <taxon>Pseudomonadati</taxon>
        <taxon>Pseudomonadota</taxon>
        <taxon>Alphaproteobacteria</taxon>
        <taxon>Hyphomonadales</taxon>
        <taxon>Hyphomonadaceae</taxon>
        <taxon>Hirschia</taxon>
    </lineage>
</organism>
<feature type="compositionally biased region" description="Low complexity" evidence="1">
    <location>
        <begin position="512"/>
        <end position="523"/>
    </location>
</feature>
<dbReference type="EMBL" id="CP001678">
    <property type="protein sequence ID" value="ACT58292.1"/>
    <property type="molecule type" value="Genomic_DNA"/>
</dbReference>
<feature type="region of interest" description="Disordered" evidence="1">
    <location>
        <begin position="449"/>
        <end position="615"/>
    </location>
</feature>
<dbReference type="CDD" id="cd10981">
    <property type="entry name" value="ZnPC_S1P1"/>
    <property type="match status" value="1"/>
</dbReference>
<evidence type="ECO:0008006" key="6">
    <source>
        <dbReference type="Google" id="ProtNLM"/>
    </source>
</evidence>
<name>C6XNN9_HIRBI</name>
<dbReference type="Pfam" id="PF00882">
    <property type="entry name" value="Zn_dep_PLPC"/>
    <property type="match status" value="1"/>
</dbReference>
<dbReference type="Gene3D" id="1.10.575.10">
    <property type="entry name" value="P1 Nuclease"/>
    <property type="match status" value="1"/>
</dbReference>
<evidence type="ECO:0000259" key="3">
    <source>
        <dbReference type="Pfam" id="PF14229"/>
    </source>
</evidence>
<protein>
    <recommendedName>
        <fullName evidence="6">DUF4332 domain-containing protein</fullName>
    </recommendedName>
</protein>
<feature type="compositionally biased region" description="Low complexity" evidence="1">
    <location>
        <begin position="537"/>
        <end position="549"/>
    </location>
</feature>
<dbReference type="Gene3D" id="1.10.150.20">
    <property type="entry name" value="5' to 3' exonuclease, C-terminal subdomain"/>
    <property type="match status" value="1"/>
</dbReference>
<evidence type="ECO:0000256" key="1">
    <source>
        <dbReference type="SAM" id="MobiDB-lite"/>
    </source>
</evidence>
<reference evidence="5" key="1">
    <citation type="journal article" date="2011" name="J. Bacteriol.">
        <title>Genome sequences of eight morphologically diverse alphaproteobacteria.</title>
        <authorList>
            <consortium name="US DOE Joint Genome Institute"/>
            <person name="Brown P.J."/>
            <person name="Kysela D.T."/>
            <person name="Buechlein A."/>
            <person name="Hemmerich C."/>
            <person name="Brun Y.V."/>
        </authorList>
    </citation>
    <scope>NUCLEOTIDE SEQUENCE [LARGE SCALE GENOMIC DNA]</scope>
    <source>
        <strain evidence="5">ATCC 49814 / DSM 5838 / IFAM 1418</strain>
    </source>
</reference>
<dbReference type="RefSeq" id="WP_015826442.1">
    <property type="nucleotide sequence ID" value="NC_012982.1"/>
</dbReference>
<feature type="domain" description="Phospholipase C/D" evidence="2">
    <location>
        <begin position="17"/>
        <end position="138"/>
    </location>
</feature>
<feature type="compositionally biased region" description="Polar residues" evidence="1">
    <location>
        <begin position="550"/>
        <end position="561"/>
    </location>
</feature>
<evidence type="ECO:0000259" key="2">
    <source>
        <dbReference type="Pfam" id="PF00882"/>
    </source>
</evidence>
<dbReference type="Proteomes" id="UP000002745">
    <property type="component" value="Chromosome"/>
</dbReference>
<dbReference type="InterPro" id="IPR025567">
    <property type="entry name" value="DUF4332"/>
</dbReference>
<dbReference type="KEGG" id="hba:Hbal_0590"/>
<sequence length="801" mass="87277">MTSLLFRVISAHRCRSTHHHIAIGALTLLKGEHAQRWHDLMLVMHDDLLKGAKAPDAEFKDFKNHVLHIEEGEWGGARDAALEWYAKSVMALKAKKWSDAAYALGVMSHYYADPIQPFHTGQTEEEGAIHRAVEWSIAKSRPEIARRIETKGYPVVPTGEGPGFVSDMVRAGAEKSHPHYNTLLDHYNVDAGVKVPEDGLDDTLLDVISDLVAYATSGLAAIYMRAFEEAGVAPPKSNLSINGFLATLDIPIRWITSKLEDANDRRIVTAMYEELRKTGKVIKKLPDDDKQIRKMHAQQVLRIPLKELDAQRMRKIGEKHVARAGATPVIISHNNAQTEAPAQPAKVIEEATPVVASAAATVAMADTSITTQAKDASSKIDKKAERLAIKEAKQAEKQRIAQEKADAKERAKAEKAAAAQAKIEAAANAKAEKVAALQAKADEEARIKAEEKASAEKAATEKAEAAKQARAGANAKKEAEERAAAQAKATKQAEKDSKRKNRGQTDCDETAEAAALLTAAHKTAAQREAEQREAEQRAAAAAEASAPEAKQQTAKSTNTEPQPEKPKYRVKTTGEHSESKSKEYDEAESAFAAQLKQVSKGTRFEPVENDPDEDMDVTTYDAMIDAMDDDDLGLNEDDSSETVDYEDTAEEDTYASSRTSRREPLSNESPIVDAPSIGKKTAARMRNVGIHTVGDFVQAKAKDLSAKLGGGYMTPATLIDWQDQALLMIDMPSLRVHDAQILVGAGVRCVEDLAESSSRDLFASAVSFLKTKDGARIAQNGNALDHEEVYDWIEEAQAAFA</sequence>